<feature type="compositionally biased region" description="Basic and acidic residues" evidence="1">
    <location>
        <begin position="625"/>
        <end position="656"/>
    </location>
</feature>
<proteinExistence type="predicted"/>
<evidence type="ECO:0000259" key="2">
    <source>
        <dbReference type="PROSITE" id="PS51183"/>
    </source>
</evidence>
<dbReference type="GO" id="GO:0000785">
    <property type="term" value="C:chromatin"/>
    <property type="evidence" value="ECO:0007669"/>
    <property type="project" value="TreeGrafter"/>
</dbReference>
<sequence length="690" mass="78084">MGIEGVHTNSKTGNMEKLSTPPGFVSQTTFVLRKVHRDRGSSRSVPGQEEITGFGADDADGFKMFLANRPWILHDHKTPSSEDLKPVKSEVRAKRLPKVSETQVLEEAPVFNPTEEEFSDTLSYIASLRDRAEPYGICCVAPPPSWKPPCLLQEKNIWEASSFVTQVQLFDGKHTENPKIKKEAGVEFDDAQSEKVKFCRKERGYEKTLEKFKEFADSQKKRHFSVKDEILDSKNSSPSPKPKEPTTADIEKEYRQLVESPLFEFGVLYGNDLDTATFGSGFPLSGPSETCKYKTSGWNLNNTAKLPGSLLSFDDCESLCVPRLSVGMCFSSQFWKSEKERLYSLCYLHVGAPRVWYSVAACHLSEFKNTMKSLIPEMSAEQRNDRVIVVSPYALSMEGIPVTRCVQSPGQYVIISPGSYYFTLDCGFNCLEKVNFAPLDWLPHGEIAALQNQEKSRKSLISYDKLLFSAAREAVKCLKEYSLSKKHTAWSDSCGKDGMFSDIFKSRVEQEKSRRKFLCSSLKWQRIDESYDAVSRRECCVCFGDLHLSAVRCSCSGERYSCLTDMRKLCGCPWDKKSFVYRYTVEELDILVEALEGKLSSMFRWGNIDRNYFASPVVIATSSQPEDKGKETDEVMPWKKNSPMKDVEGGSKEQTKPRKARSIMDILNDKERNDGEKGPVRPCSKKQKHG</sequence>
<keyword evidence="4" id="KW-0489">Methyltransferase</keyword>
<dbReference type="GO" id="GO:0006355">
    <property type="term" value="P:regulation of DNA-templated transcription"/>
    <property type="evidence" value="ECO:0007669"/>
    <property type="project" value="UniProtKB-ARBA"/>
</dbReference>
<dbReference type="GO" id="GO:0005634">
    <property type="term" value="C:nucleus"/>
    <property type="evidence" value="ECO:0007669"/>
    <property type="project" value="TreeGrafter"/>
</dbReference>
<dbReference type="PANTHER" id="PTHR10694:SF54">
    <property type="entry name" value="INACTIVE LYSINE-SPECIFIC DEMETHYLASE JMJ19-RELATED"/>
    <property type="match status" value="1"/>
</dbReference>
<feature type="domain" description="JmjN" evidence="2">
    <location>
        <begin position="108"/>
        <end position="149"/>
    </location>
</feature>
<dbReference type="PROSITE" id="PS51183">
    <property type="entry name" value="JMJN"/>
    <property type="match status" value="1"/>
</dbReference>
<feature type="region of interest" description="Disordered" evidence="1">
    <location>
        <begin position="1"/>
        <end position="23"/>
    </location>
</feature>
<reference evidence="4" key="1">
    <citation type="submission" date="2016-07" db="EMBL/GenBank/DDBJ databases">
        <title>De novo transcriptome assembly of four accessions of the metal hyperaccumulator plant Noccaea caerulescens.</title>
        <authorList>
            <person name="Blande D."/>
            <person name="Halimaa P."/>
            <person name="Tervahauta A.I."/>
            <person name="Aarts M.G."/>
            <person name="Karenlampi S.O."/>
        </authorList>
    </citation>
    <scope>NUCLEOTIDE SEQUENCE</scope>
</reference>
<dbReference type="Gene3D" id="2.60.120.650">
    <property type="entry name" value="Cupin"/>
    <property type="match status" value="1"/>
</dbReference>
<organism evidence="4">
    <name type="scientific">Noccaea caerulescens</name>
    <name type="common">Alpine penny-cress</name>
    <name type="synonym">Thlaspi caerulescens</name>
    <dbReference type="NCBI Taxonomy" id="107243"/>
    <lineage>
        <taxon>Eukaryota</taxon>
        <taxon>Viridiplantae</taxon>
        <taxon>Streptophyta</taxon>
        <taxon>Embryophyta</taxon>
        <taxon>Tracheophyta</taxon>
        <taxon>Spermatophyta</taxon>
        <taxon>Magnoliopsida</taxon>
        <taxon>eudicotyledons</taxon>
        <taxon>Gunneridae</taxon>
        <taxon>Pentapetalae</taxon>
        <taxon>rosids</taxon>
        <taxon>malvids</taxon>
        <taxon>Brassicales</taxon>
        <taxon>Brassicaceae</taxon>
        <taxon>Coluteocarpeae</taxon>
        <taxon>Noccaea</taxon>
    </lineage>
</organism>
<feature type="region of interest" description="Disordered" evidence="1">
    <location>
        <begin position="623"/>
        <end position="690"/>
    </location>
</feature>
<evidence type="ECO:0000259" key="3">
    <source>
        <dbReference type="PROSITE" id="PS51184"/>
    </source>
</evidence>
<dbReference type="EMBL" id="GEVK01014551">
    <property type="protein sequence ID" value="JAU38281.1"/>
    <property type="molecule type" value="Transcribed_RNA"/>
</dbReference>
<dbReference type="PROSITE" id="PS51184">
    <property type="entry name" value="JMJC"/>
    <property type="match status" value="1"/>
</dbReference>
<dbReference type="Pfam" id="PF02373">
    <property type="entry name" value="JmjC"/>
    <property type="match status" value="1"/>
</dbReference>
<dbReference type="InterPro" id="IPR003347">
    <property type="entry name" value="JmjC_dom"/>
</dbReference>
<dbReference type="GO" id="GO:0032259">
    <property type="term" value="P:methylation"/>
    <property type="evidence" value="ECO:0007669"/>
    <property type="project" value="UniProtKB-KW"/>
</dbReference>
<gene>
    <name evidence="4" type="ORF">LC_TR5544_c0_g1_i1_g.19294</name>
    <name evidence="5" type="ORF">LE_TR1915_c0_g1_i1_g.5035</name>
</gene>
<evidence type="ECO:0000313" key="4">
    <source>
        <dbReference type="EMBL" id="JAU38281.1"/>
    </source>
</evidence>
<dbReference type="SMART" id="SM00545">
    <property type="entry name" value="JmjN"/>
    <property type="match status" value="1"/>
</dbReference>
<accession>A0A1J3F269</accession>
<dbReference type="Pfam" id="PF02928">
    <property type="entry name" value="zf-C5HC2"/>
    <property type="match status" value="1"/>
</dbReference>
<dbReference type="InterPro" id="IPR003349">
    <property type="entry name" value="JmjN"/>
</dbReference>
<evidence type="ECO:0000313" key="5">
    <source>
        <dbReference type="EMBL" id="JAU71654.1"/>
    </source>
</evidence>
<keyword evidence="4" id="KW-0808">Transferase</keyword>
<protein>
    <submittedName>
        <fullName evidence="4">Putative inactive lysine-specific demethylase JMJ19</fullName>
    </submittedName>
</protein>
<dbReference type="InterPro" id="IPR004198">
    <property type="entry name" value="Znf_C5HC2"/>
</dbReference>
<feature type="region of interest" description="Disordered" evidence="1">
    <location>
        <begin position="227"/>
        <end position="248"/>
    </location>
</feature>
<dbReference type="SMART" id="SM00558">
    <property type="entry name" value="JmjC"/>
    <property type="match status" value="1"/>
</dbReference>
<evidence type="ECO:0000256" key="1">
    <source>
        <dbReference type="SAM" id="MobiDB-lite"/>
    </source>
</evidence>
<dbReference type="GO" id="GO:0034647">
    <property type="term" value="F:histone H3K4me/H3K4me2/H3K4me3 demethylase activity"/>
    <property type="evidence" value="ECO:0007669"/>
    <property type="project" value="TreeGrafter"/>
</dbReference>
<dbReference type="Pfam" id="PF02375">
    <property type="entry name" value="JmjN"/>
    <property type="match status" value="1"/>
</dbReference>
<name>A0A1J3F269_NOCCA</name>
<feature type="compositionally biased region" description="Basic and acidic residues" evidence="1">
    <location>
        <begin position="667"/>
        <end position="679"/>
    </location>
</feature>
<dbReference type="GO" id="GO:0008168">
    <property type="term" value="F:methyltransferase activity"/>
    <property type="evidence" value="ECO:0007669"/>
    <property type="project" value="UniProtKB-KW"/>
</dbReference>
<feature type="domain" description="JmjC" evidence="3">
    <location>
        <begin position="295"/>
        <end position="453"/>
    </location>
</feature>
<dbReference type="EMBL" id="GEVL01005687">
    <property type="protein sequence ID" value="JAU71654.1"/>
    <property type="molecule type" value="Transcribed_RNA"/>
</dbReference>
<dbReference type="AlphaFoldDB" id="A0A1J3F269"/>
<dbReference type="PANTHER" id="PTHR10694">
    <property type="entry name" value="LYSINE-SPECIFIC DEMETHYLASE"/>
    <property type="match status" value="1"/>
</dbReference>
<dbReference type="SUPFAM" id="SSF51197">
    <property type="entry name" value="Clavaminate synthase-like"/>
    <property type="match status" value="1"/>
</dbReference>